<evidence type="ECO:0000313" key="2">
    <source>
        <dbReference type="EMBL" id="NEZ60797.1"/>
    </source>
</evidence>
<dbReference type="PRINTS" id="PR00038">
    <property type="entry name" value="HTHLUXR"/>
</dbReference>
<reference evidence="2 3" key="1">
    <citation type="journal article" date="2020" name="Microb. Ecol.">
        <title>Ecogenomics of the Marine Benthic Filamentous Cyanobacterium Adonisia.</title>
        <authorList>
            <person name="Walter J.M."/>
            <person name="Coutinho F.H."/>
            <person name="Leomil L."/>
            <person name="Hargreaves P.I."/>
            <person name="Campeao M.E."/>
            <person name="Vieira V.V."/>
            <person name="Silva B.S."/>
            <person name="Fistarol G.O."/>
            <person name="Salomon P.S."/>
            <person name="Sawabe T."/>
            <person name="Mino S."/>
            <person name="Hosokawa M."/>
            <person name="Miyashita H."/>
            <person name="Maruyama F."/>
            <person name="van Verk M.C."/>
            <person name="Dutilh B.E."/>
            <person name="Thompson C.C."/>
            <person name="Thompson F.L."/>
        </authorList>
    </citation>
    <scope>NUCLEOTIDE SEQUENCE [LARGE SCALE GENOMIC DNA]</scope>
    <source>
        <strain evidence="2 3">CCMR0081</strain>
    </source>
</reference>
<dbReference type="Gene3D" id="1.10.10.10">
    <property type="entry name" value="Winged helix-like DNA-binding domain superfamily/Winged helix DNA-binding domain"/>
    <property type="match status" value="1"/>
</dbReference>
<sequence length="220" mass="24899">MLYTVTDLPLPLGEVSEPMAHGSIEKTLSSDKLDLIFELLLGQVFPFRGFILFDATGKLLRSTTKADEFCVLLHKSVPGQAFGMPQPSTLPDQVLALRDFLMESCVDFPDHTLQLYDTVCLPGGIRLHLNAEWIDLADQPTKCILVTIDDLTKIAHDRAVCDAYRHGLTSREAEVWELYLQGLSYRRICKELMITLNTVKKHMKSIFCKCSIECRCRHLV</sequence>
<name>A0A6M0RX37_9CYAN</name>
<accession>A0A6M0RX37</accession>
<dbReference type="Pfam" id="PF00196">
    <property type="entry name" value="GerE"/>
    <property type="match status" value="1"/>
</dbReference>
<dbReference type="Proteomes" id="UP000481033">
    <property type="component" value="Unassembled WGS sequence"/>
</dbReference>
<proteinExistence type="predicted"/>
<dbReference type="GO" id="GO:0003677">
    <property type="term" value="F:DNA binding"/>
    <property type="evidence" value="ECO:0007669"/>
    <property type="project" value="InterPro"/>
</dbReference>
<dbReference type="AlphaFoldDB" id="A0A6M0RX37"/>
<dbReference type="InterPro" id="IPR000792">
    <property type="entry name" value="Tscrpt_reg_LuxR_C"/>
</dbReference>
<gene>
    <name evidence="2" type="ORF">DXZ20_35195</name>
</gene>
<dbReference type="InterPro" id="IPR036388">
    <property type="entry name" value="WH-like_DNA-bd_sf"/>
</dbReference>
<comment type="caution">
    <text evidence="2">The sequence shown here is derived from an EMBL/GenBank/DDBJ whole genome shotgun (WGS) entry which is preliminary data.</text>
</comment>
<evidence type="ECO:0000259" key="1">
    <source>
        <dbReference type="SMART" id="SM00421"/>
    </source>
</evidence>
<dbReference type="GO" id="GO:0006355">
    <property type="term" value="P:regulation of DNA-templated transcription"/>
    <property type="evidence" value="ECO:0007669"/>
    <property type="project" value="InterPro"/>
</dbReference>
<protein>
    <recommendedName>
        <fullName evidence="1">HTH luxR-type domain-containing protein</fullName>
    </recommendedName>
</protein>
<keyword evidence="3" id="KW-1185">Reference proteome</keyword>
<dbReference type="RefSeq" id="WP_163703133.1">
    <property type="nucleotide sequence ID" value="NZ_QXHD01000004.1"/>
</dbReference>
<dbReference type="SMART" id="SM00421">
    <property type="entry name" value="HTH_LUXR"/>
    <property type="match status" value="1"/>
</dbReference>
<dbReference type="InterPro" id="IPR016032">
    <property type="entry name" value="Sig_transdc_resp-reg_C-effctor"/>
</dbReference>
<feature type="domain" description="HTH luxR-type" evidence="1">
    <location>
        <begin position="165"/>
        <end position="219"/>
    </location>
</feature>
<evidence type="ECO:0000313" key="3">
    <source>
        <dbReference type="Proteomes" id="UP000481033"/>
    </source>
</evidence>
<dbReference type="EMBL" id="QXHD01000004">
    <property type="protein sequence ID" value="NEZ60797.1"/>
    <property type="molecule type" value="Genomic_DNA"/>
</dbReference>
<organism evidence="2 3">
    <name type="scientific">Adonisia turfae CCMR0081</name>
    <dbReference type="NCBI Taxonomy" id="2292702"/>
    <lineage>
        <taxon>Bacteria</taxon>
        <taxon>Bacillati</taxon>
        <taxon>Cyanobacteriota</taxon>
        <taxon>Adonisia</taxon>
        <taxon>Adonisia turfae</taxon>
    </lineage>
</organism>
<dbReference type="SUPFAM" id="SSF46894">
    <property type="entry name" value="C-terminal effector domain of the bipartite response regulators"/>
    <property type="match status" value="1"/>
</dbReference>